<feature type="domain" description="TonB-dependent receptor plug" evidence="12">
    <location>
        <begin position="68"/>
        <end position="166"/>
    </location>
</feature>
<dbReference type="PROSITE" id="PS52016">
    <property type="entry name" value="TONB_DEPENDENT_REC_3"/>
    <property type="match status" value="1"/>
</dbReference>
<accession>A0ABS6MYB2</accession>
<keyword evidence="4" id="KW-0408">Iron</keyword>
<dbReference type="Proteomes" id="UP000813068">
    <property type="component" value="Unassembled WGS sequence"/>
</dbReference>
<dbReference type="CDD" id="cd01347">
    <property type="entry name" value="ligand_gated_channel"/>
    <property type="match status" value="1"/>
</dbReference>
<dbReference type="InterPro" id="IPR010105">
    <property type="entry name" value="TonB_sidphr_rcpt"/>
</dbReference>
<keyword evidence="2" id="KW-0410">Iron transport</keyword>
<evidence type="ECO:0000256" key="10">
    <source>
        <dbReference type="SAM" id="MobiDB-lite"/>
    </source>
</evidence>
<feature type="domain" description="TonB-dependent receptor-like beta-barrel" evidence="11">
    <location>
        <begin position="242"/>
        <end position="724"/>
    </location>
</feature>
<dbReference type="Pfam" id="PF00593">
    <property type="entry name" value="TonB_dep_Rec_b-barrel"/>
    <property type="match status" value="1"/>
</dbReference>
<evidence type="ECO:0000313" key="13">
    <source>
        <dbReference type="EMBL" id="MBV2133806.1"/>
    </source>
</evidence>
<evidence type="ECO:0000256" key="4">
    <source>
        <dbReference type="ARBA" id="ARBA00023004"/>
    </source>
</evidence>
<comment type="caution">
    <text evidence="13">The sequence shown here is derived from an EMBL/GenBank/DDBJ whole genome shotgun (WGS) entry which is preliminary data.</text>
</comment>
<keyword evidence="8" id="KW-0998">Cell outer membrane</keyword>
<dbReference type="PANTHER" id="PTHR32552">
    <property type="entry name" value="FERRICHROME IRON RECEPTOR-RELATED"/>
    <property type="match status" value="1"/>
</dbReference>
<evidence type="ECO:0000256" key="5">
    <source>
        <dbReference type="ARBA" id="ARBA00023065"/>
    </source>
</evidence>
<gene>
    <name evidence="13" type="ORF">KRX52_13580</name>
</gene>
<evidence type="ECO:0000256" key="2">
    <source>
        <dbReference type="ARBA" id="ARBA00022496"/>
    </source>
</evidence>
<evidence type="ECO:0000256" key="6">
    <source>
        <dbReference type="ARBA" id="ARBA00023077"/>
    </source>
</evidence>
<keyword evidence="3" id="KW-0732">Signal</keyword>
<dbReference type="EMBL" id="JAHRGL010000040">
    <property type="protein sequence ID" value="MBV2133806.1"/>
    <property type="molecule type" value="Genomic_DNA"/>
</dbReference>
<organism evidence="13 14">
    <name type="scientific">Geopseudomonas aromaticivorans</name>
    <dbReference type="NCBI Taxonomy" id="2849492"/>
    <lineage>
        <taxon>Bacteria</taxon>
        <taxon>Pseudomonadati</taxon>
        <taxon>Pseudomonadota</taxon>
        <taxon>Gammaproteobacteria</taxon>
        <taxon>Pseudomonadales</taxon>
        <taxon>Pseudomonadaceae</taxon>
        <taxon>Geopseudomonas</taxon>
    </lineage>
</organism>
<dbReference type="InterPro" id="IPR000531">
    <property type="entry name" value="Beta-barrel_TonB"/>
</dbReference>
<evidence type="ECO:0000256" key="7">
    <source>
        <dbReference type="ARBA" id="ARBA00023170"/>
    </source>
</evidence>
<keyword evidence="8" id="KW-0812">Transmembrane</keyword>
<proteinExistence type="inferred from homology"/>
<evidence type="ECO:0000259" key="12">
    <source>
        <dbReference type="Pfam" id="PF07715"/>
    </source>
</evidence>
<comment type="similarity">
    <text evidence="1 8 9">Belongs to the TonB-dependent receptor family.</text>
</comment>
<protein>
    <submittedName>
        <fullName evidence="13">TonB-dependent siderophore receptor</fullName>
    </submittedName>
</protein>
<evidence type="ECO:0000256" key="1">
    <source>
        <dbReference type="ARBA" id="ARBA00009810"/>
    </source>
</evidence>
<name>A0ABS6MYB2_9GAMM</name>
<keyword evidence="8 9" id="KW-0472">Membrane</keyword>
<sequence>MTRTIERPASAPRVLASAIGAVTAFSAVNWAHAEDGEALKLDAVSVVDAQEEESYKAESASQKYTAPLRETPKSVTVIPQQVIKDTGALTLTDALRTTSGITFGAGEGGNPAGDRPIIRGFNAESDTFIDGLRDVASQTREMFNIEQVEVSKGPGSAYTGAGSTGGSLNLISKTAKRDDFLDISQTFGSDQTKRTTLDGNYVFSDNVAGRLNLMKHDANVAGRDGVDVSRWGVAPSITFGFDTPTRATLSYYHLETDDTPDYGLPLTDATSANSVRKPVSVDRDNFYGLTGRDYRESTTDAGTFRLEHDLNDSLTLSNTTRVVRTTLDYIVTTPNDSRTGNLSQGLVSRSPKSRNSTSEGWVNQTDLKALFNTGSIEHSLVTGVEISREGVHNRNYFITPGTKGNTCTPAHVASGDCTSLSSPSYKDGWTGTVADSNAFTDTDTDTLAAYVFDTLKFNEQWSLNMGLRYDDFETAASGQTVASGTNNVNGVTDLESKSHFWNYQLGLVFNPLPNGSIYAAWSTSSNPVGETAGEGASNVAVATADLEPERNRNYEIGTKWDFFDARLGLNAAIFRTEKSNARVLEADGTTSNVGETRVDGFELGVSGQITPKWNAFASYTYLDGELVESGRVDVDARPGTGNVNNVVGGADGNDIPSTPQNSFSLWTTYDVTQNLTIGGGANYVDSRFGDVTNSIEVPSYWRYDAMANYKVSKNLDLQLNVQNLTDERYFDQVYSNHMAHVAPGRTALLSTNFHF</sequence>
<dbReference type="RefSeq" id="WP_217682253.1">
    <property type="nucleotide sequence ID" value="NZ_JAHRGL010000040.1"/>
</dbReference>
<evidence type="ECO:0000256" key="3">
    <source>
        <dbReference type="ARBA" id="ARBA00022729"/>
    </source>
</evidence>
<keyword evidence="5" id="KW-0406">Ion transport</keyword>
<feature type="region of interest" description="Disordered" evidence="10">
    <location>
        <begin position="334"/>
        <end position="360"/>
    </location>
</feature>
<comment type="subcellular location">
    <subcellularLocation>
        <location evidence="8">Cell outer membrane</location>
        <topology evidence="8">Multi-pass membrane protein</topology>
    </subcellularLocation>
</comment>
<keyword evidence="6 9" id="KW-0798">TonB box</keyword>
<evidence type="ECO:0000256" key="8">
    <source>
        <dbReference type="PROSITE-ProRule" id="PRU01360"/>
    </source>
</evidence>
<dbReference type="InterPro" id="IPR039426">
    <property type="entry name" value="TonB-dep_rcpt-like"/>
</dbReference>
<reference evidence="13 14" key="1">
    <citation type="submission" date="2021-06" db="EMBL/GenBank/DDBJ databases">
        <title>Differences between aerobic and microaerobic xylene degrading microbial communities.</title>
        <authorList>
            <person name="Banerjee S."/>
            <person name="Tancsics A."/>
        </authorList>
    </citation>
    <scope>NUCLEOTIDE SEQUENCE [LARGE SCALE GENOMIC DNA]</scope>
    <source>
        <strain evidence="13 14">MAP12</strain>
    </source>
</reference>
<evidence type="ECO:0000259" key="11">
    <source>
        <dbReference type="Pfam" id="PF00593"/>
    </source>
</evidence>
<dbReference type="Pfam" id="PF07715">
    <property type="entry name" value="Plug"/>
    <property type="match status" value="1"/>
</dbReference>
<dbReference type="InterPro" id="IPR012910">
    <property type="entry name" value="Plug_dom"/>
</dbReference>
<feature type="compositionally biased region" description="Polar residues" evidence="10">
    <location>
        <begin position="334"/>
        <end position="347"/>
    </location>
</feature>
<dbReference type="NCBIfam" id="TIGR01783">
    <property type="entry name" value="TonB-siderophor"/>
    <property type="match status" value="1"/>
</dbReference>
<keyword evidence="14" id="KW-1185">Reference proteome</keyword>
<keyword evidence="7 13" id="KW-0675">Receptor</keyword>
<evidence type="ECO:0000313" key="14">
    <source>
        <dbReference type="Proteomes" id="UP000813068"/>
    </source>
</evidence>
<keyword evidence="8" id="KW-0813">Transport</keyword>
<keyword evidence="8" id="KW-1134">Transmembrane beta strand</keyword>
<dbReference type="PANTHER" id="PTHR32552:SF89">
    <property type="entry name" value="CATECHOLATE SIDEROPHORE RECEPTOR FIU"/>
    <property type="match status" value="1"/>
</dbReference>
<evidence type="ECO:0000256" key="9">
    <source>
        <dbReference type="RuleBase" id="RU003357"/>
    </source>
</evidence>